<gene>
    <name evidence="3" type="ORF">Scep_011848</name>
</gene>
<dbReference type="EMBL" id="JBBNAG010000005">
    <property type="protein sequence ID" value="KAK9132320.1"/>
    <property type="molecule type" value="Genomic_DNA"/>
</dbReference>
<dbReference type="Proteomes" id="UP001419268">
    <property type="component" value="Unassembled WGS sequence"/>
</dbReference>
<dbReference type="GO" id="GO:0004672">
    <property type="term" value="F:protein kinase activity"/>
    <property type="evidence" value="ECO:0007669"/>
    <property type="project" value="InterPro"/>
</dbReference>
<evidence type="ECO:0000313" key="4">
    <source>
        <dbReference type="Proteomes" id="UP001419268"/>
    </source>
</evidence>
<dbReference type="InterPro" id="IPR011009">
    <property type="entry name" value="Kinase-like_dom_sf"/>
</dbReference>
<sequence>MIPPSCGAFPCWTVDLHSVKHKNDEPRTFVSSNVLKESINTEQSRHEVVLVKDPLRVSDKALTSCGPYQMKEDDAMVYRSPYLTSGSSGFALNALSTAMKKELKLSYKLGKADIWSFGITALELAHGHAPFFKNPPMKVE</sequence>
<dbReference type="PANTHER" id="PTHR48014">
    <property type="entry name" value="SERINE/THREONINE-PROTEIN KINASE FRAY2"/>
    <property type="match status" value="1"/>
</dbReference>
<feature type="domain" description="Protein kinase" evidence="2">
    <location>
        <begin position="1"/>
        <end position="140"/>
    </location>
</feature>
<proteinExistence type="inferred from homology"/>
<keyword evidence="4" id="KW-1185">Reference proteome</keyword>
<dbReference type="PANTHER" id="PTHR48014:SF21">
    <property type="entry name" value="SERINE_THREONINE-PROTEIN KINASE FRAY2"/>
    <property type="match status" value="1"/>
</dbReference>
<dbReference type="AlphaFoldDB" id="A0AAP0JEY9"/>
<protein>
    <recommendedName>
        <fullName evidence="2">Protein kinase domain-containing protein</fullName>
    </recommendedName>
</protein>
<evidence type="ECO:0000259" key="2">
    <source>
        <dbReference type="PROSITE" id="PS50011"/>
    </source>
</evidence>
<organism evidence="3 4">
    <name type="scientific">Stephania cephalantha</name>
    <dbReference type="NCBI Taxonomy" id="152367"/>
    <lineage>
        <taxon>Eukaryota</taxon>
        <taxon>Viridiplantae</taxon>
        <taxon>Streptophyta</taxon>
        <taxon>Embryophyta</taxon>
        <taxon>Tracheophyta</taxon>
        <taxon>Spermatophyta</taxon>
        <taxon>Magnoliopsida</taxon>
        <taxon>Ranunculales</taxon>
        <taxon>Menispermaceae</taxon>
        <taxon>Menispermoideae</taxon>
        <taxon>Cissampelideae</taxon>
        <taxon>Stephania</taxon>
    </lineage>
</organism>
<reference evidence="3 4" key="1">
    <citation type="submission" date="2024-01" db="EMBL/GenBank/DDBJ databases">
        <title>Genome assemblies of Stephania.</title>
        <authorList>
            <person name="Yang L."/>
        </authorList>
    </citation>
    <scope>NUCLEOTIDE SEQUENCE [LARGE SCALE GENOMIC DNA]</scope>
    <source>
        <strain evidence="3">JXDWG</strain>
        <tissue evidence="3">Leaf</tissue>
    </source>
</reference>
<dbReference type="GO" id="GO:0043539">
    <property type="term" value="F:protein serine/threonine kinase activator activity"/>
    <property type="evidence" value="ECO:0007669"/>
    <property type="project" value="InterPro"/>
</dbReference>
<dbReference type="Gene3D" id="1.10.510.10">
    <property type="entry name" value="Transferase(Phosphotransferase) domain 1"/>
    <property type="match status" value="1"/>
</dbReference>
<comment type="caution">
    <text evidence="3">The sequence shown here is derived from an EMBL/GenBank/DDBJ whole genome shotgun (WGS) entry which is preliminary data.</text>
</comment>
<evidence type="ECO:0000313" key="3">
    <source>
        <dbReference type="EMBL" id="KAK9132320.1"/>
    </source>
</evidence>
<name>A0AAP0JEY9_9MAGN</name>
<dbReference type="SUPFAM" id="SSF56112">
    <property type="entry name" value="Protein kinase-like (PK-like)"/>
    <property type="match status" value="1"/>
</dbReference>
<dbReference type="InterPro" id="IPR000719">
    <property type="entry name" value="Prot_kinase_dom"/>
</dbReference>
<dbReference type="InterPro" id="IPR047173">
    <property type="entry name" value="STRAD_A/B-like"/>
</dbReference>
<dbReference type="PROSITE" id="PS50011">
    <property type="entry name" value="PROTEIN_KINASE_DOM"/>
    <property type="match status" value="1"/>
</dbReference>
<comment type="similarity">
    <text evidence="1">Belongs to the protein kinase superfamily. STE Ser/Thr protein kinase family. STE20 subfamily.</text>
</comment>
<dbReference type="GO" id="GO:0005524">
    <property type="term" value="F:ATP binding"/>
    <property type="evidence" value="ECO:0007669"/>
    <property type="project" value="InterPro"/>
</dbReference>
<evidence type="ECO:0000256" key="1">
    <source>
        <dbReference type="ARBA" id="ARBA00008874"/>
    </source>
</evidence>
<accession>A0AAP0JEY9</accession>